<dbReference type="Pfam" id="PF00551">
    <property type="entry name" value="Formyl_trans_N"/>
    <property type="match status" value="1"/>
</dbReference>
<dbReference type="PANTHER" id="PTHR11138:SF5">
    <property type="entry name" value="METHIONYL-TRNA FORMYLTRANSFERASE, MITOCHONDRIAL"/>
    <property type="match status" value="1"/>
</dbReference>
<dbReference type="InterPro" id="IPR011034">
    <property type="entry name" value="Formyl_transferase-like_C_sf"/>
</dbReference>
<evidence type="ECO:0000256" key="1">
    <source>
        <dbReference type="ARBA" id="ARBA00010699"/>
    </source>
</evidence>
<dbReference type="EMBL" id="FOOC01000001">
    <property type="protein sequence ID" value="SFF22856.1"/>
    <property type="molecule type" value="Genomic_DNA"/>
</dbReference>
<reference evidence="8 9" key="1">
    <citation type="submission" date="2016-10" db="EMBL/GenBank/DDBJ databases">
        <authorList>
            <person name="de Groot N.N."/>
        </authorList>
    </citation>
    <scope>NUCLEOTIDE SEQUENCE [LARGE SCALE GENOMIC DNA]</scope>
    <source>
        <strain evidence="8 9">DSM 23609</strain>
    </source>
</reference>
<feature type="domain" description="Formyl transferase N-terminal" evidence="6">
    <location>
        <begin position="1"/>
        <end position="179"/>
    </location>
</feature>
<keyword evidence="3 5" id="KW-0808">Transferase</keyword>
<dbReference type="EC" id="2.1.2.9" evidence="2 5"/>
<dbReference type="SUPFAM" id="SSF53328">
    <property type="entry name" value="Formyltransferase"/>
    <property type="match status" value="1"/>
</dbReference>
<gene>
    <name evidence="5" type="primary">fmt</name>
    <name evidence="8" type="ORF">SAMN04488120_10151</name>
</gene>
<feature type="domain" description="Formyl transferase C-terminal" evidence="7">
    <location>
        <begin position="202"/>
        <end position="293"/>
    </location>
</feature>
<dbReference type="RefSeq" id="WP_091529801.1">
    <property type="nucleotide sequence ID" value="NZ_FOOC01000001.1"/>
</dbReference>
<dbReference type="PROSITE" id="PS00373">
    <property type="entry name" value="GART"/>
    <property type="match status" value="1"/>
</dbReference>
<organism evidence="8 9">
    <name type="scientific">Fontimonas thermophila</name>
    <dbReference type="NCBI Taxonomy" id="1076937"/>
    <lineage>
        <taxon>Bacteria</taxon>
        <taxon>Pseudomonadati</taxon>
        <taxon>Pseudomonadota</taxon>
        <taxon>Gammaproteobacteria</taxon>
        <taxon>Nevskiales</taxon>
        <taxon>Nevskiaceae</taxon>
        <taxon>Fontimonas</taxon>
    </lineage>
</organism>
<feature type="binding site" evidence="5">
    <location>
        <begin position="108"/>
        <end position="111"/>
    </location>
    <ligand>
        <name>(6S)-5,6,7,8-tetrahydrofolate</name>
        <dbReference type="ChEBI" id="CHEBI:57453"/>
    </ligand>
</feature>
<dbReference type="STRING" id="1076937.SAMN04488120_10151"/>
<dbReference type="SUPFAM" id="SSF50486">
    <property type="entry name" value="FMT C-terminal domain-like"/>
    <property type="match status" value="1"/>
</dbReference>
<comment type="catalytic activity">
    <reaction evidence="5">
        <text>L-methionyl-tRNA(fMet) + (6R)-10-formyltetrahydrofolate = N-formyl-L-methionyl-tRNA(fMet) + (6S)-5,6,7,8-tetrahydrofolate + H(+)</text>
        <dbReference type="Rhea" id="RHEA:24380"/>
        <dbReference type="Rhea" id="RHEA-COMP:9952"/>
        <dbReference type="Rhea" id="RHEA-COMP:9953"/>
        <dbReference type="ChEBI" id="CHEBI:15378"/>
        <dbReference type="ChEBI" id="CHEBI:57453"/>
        <dbReference type="ChEBI" id="CHEBI:78530"/>
        <dbReference type="ChEBI" id="CHEBI:78844"/>
        <dbReference type="ChEBI" id="CHEBI:195366"/>
        <dbReference type="EC" id="2.1.2.9"/>
    </reaction>
</comment>
<dbReference type="InterPro" id="IPR005793">
    <property type="entry name" value="Formyl_trans_C"/>
</dbReference>
<dbReference type="Gene3D" id="3.40.50.12230">
    <property type="match status" value="1"/>
</dbReference>
<dbReference type="HAMAP" id="MF_00182">
    <property type="entry name" value="Formyl_trans"/>
    <property type="match status" value="1"/>
</dbReference>
<comment type="similarity">
    <text evidence="1 5">Belongs to the Fmt family.</text>
</comment>
<dbReference type="CDD" id="cd08704">
    <property type="entry name" value="Met_tRNA_FMT_C"/>
    <property type="match status" value="1"/>
</dbReference>
<comment type="function">
    <text evidence="5">Attaches a formyl group to the free amino group of methionyl-tRNA(fMet). The formyl group appears to play a dual role in the initiator identity of N-formylmethionyl-tRNA by promoting its recognition by IF2 and preventing the misappropriation of this tRNA by the elongation apparatus.</text>
</comment>
<dbReference type="FunFam" id="3.40.50.12230:FF:000001">
    <property type="entry name" value="Methionyl-tRNA formyltransferase"/>
    <property type="match status" value="1"/>
</dbReference>
<sequence length="306" mass="32670">MRLVFAGTPEFAVAALDALHAAGHTLAGVFTQPDRPAGRGRRLTPSPVAQRAAELGLPVFKPEKLHAEAQAVLRACAPEVIVVVAYGLILPQAVLDIPRHGCLNIHASLLPRWRGAAPIQRAIEAGDTQTGITIMRMDAGLDTGPILLREAVPIGEHTTAGELHDQLATLGARLIVTALERLARGALPETPQPAHGATYAAKLSKDEARIDWTQDAVTLARRIRAFNPWPGAWSLLDGERIRLLLARALDRPAPATPPGTVLDGDALDVACGSGVLRIDQLQWPGGRVLDARAAQRARHLVGKRFT</sequence>
<dbReference type="PANTHER" id="PTHR11138">
    <property type="entry name" value="METHIONYL-TRNA FORMYLTRANSFERASE"/>
    <property type="match status" value="1"/>
</dbReference>
<evidence type="ECO:0000259" key="7">
    <source>
        <dbReference type="Pfam" id="PF02911"/>
    </source>
</evidence>
<proteinExistence type="inferred from homology"/>
<evidence type="ECO:0000256" key="2">
    <source>
        <dbReference type="ARBA" id="ARBA00012261"/>
    </source>
</evidence>
<dbReference type="InterPro" id="IPR001555">
    <property type="entry name" value="GART_AS"/>
</dbReference>
<protein>
    <recommendedName>
        <fullName evidence="2 5">Methionyl-tRNA formyltransferase</fullName>
        <ecNumber evidence="2 5">2.1.2.9</ecNumber>
    </recommendedName>
</protein>
<accession>A0A1I2H213</accession>
<dbReference type="OrthoDB" id="9802815at2"/>
<dbReference type="GO" id="GO:0004479">
    <property type="term" value="F:methionyl-tRNA formyltransferase activity"/>
    <property type="evidence" value="ECO:0007669"/>
    <property type="project" value="UniProtKB-UniRule"/>
</dbReference>
<dbReference type="InterPro" id="IPR005794">
    <property type="entry name" value="Fmt"/>
</dbReference>
<dbReference type="InterPro" id="IPR002376">
    <property type="entry name" value="Formyl_transf_N"/>
</dbReference>
<evidence type="ECO:0000313" key="8">
    <source>
        <dbReference type="EMBL" id="SFF22856.1"/>
    </source>
</evidence>
<dbReference type="InterPro" id="IPR044135">
    <property type="entry name" value="Met-tRNA-FMT_C"/>
</dbReference>
<dbReference type="CDD" id="cd08646">
    <property type="entry name" value="FMT_core_Met-tRNA-FMT_N"/>
    <property type="match status" value="1"/>
</dbReference>
<dbReference type="AlphaFoldDB" id="A0A1I2H213"/>
<dbReference type="Pfam" id="PF02911">
    <property type="entry name" value="Formyl_trans_C"/>
    <property type="match status" value="1"/>
</dbReference>
<evidence type="ECO:0000259" key="6">
    <source>
        <dbReference type="Pfam" id="PF00551"/>
    </source>
</evidence>
<dbReference type="NCBIfam" id="TIGR00460">
    <property type="entry name" value="fmt"/>
    <property type="match status" value="1"/>
</dbReference>
<evidence type="ECO:0000256" key="3">
    <source>
        <dbReference type="ARBA" id="ARBA00022679"/>
    </source>
</evidence>
<keyword evidence="4 5" id="KW-0648">Protein biosynthesis</keyword>
<name>A0A1I2H213_9GAMM</name>
<evidence type="ECO:0000256" key="4">
    <source>
        <dbReference type="ARBA" id="ARBA00022917"/>
    </source>
</evidence>
<dbReference type="InterPro" id="IPR041711">
    <property type="entry name" value="Met-tRNA-FMT_N"/>
</dbReference>
<evidence type="ECO:0000256" key="5">
    <source>
        <dbReference type="HAMAP-Rule" id="MF_00182"/>
    </source>
</evidence>
<evidence type="ECO:0000313" key="9">
    <source>
        <dbReference type="Proteomes" id="UP000199771"/>
    </source>
</evidence>
<dbReference type="InterPro" id="IPR036477">
    <property type="entry name" value="Formyl_transf_N_sf"/>
</dbReference>
<keyword evidence="9" id="KW-1185">Reference proteome</keyword>
<dbReference type="GO" id="GO:0005829">
    <property type="term" value="C:cytosol"/>
    <property type="evidence" value="ECO:0007669"/>
    <property type="project" value="TreeGrafter"/>
</dbReference>
<dbReference type="Proteomes" id="UP000199771">
    <property type="component" value="Unassembled WGS sequence"/>
</dbReference>